<sequence>MNIKRSKRWNGEIASLTPEYLKEVAGRMESYGDRVRFALNGTGAEPEYQVINAFEKKMAFDSRHHLLRTEEEAFSDVNATRILSLEQVRNLIAHAGTHAAGAARTVRKSSVRSAAGKPVTAARKMEENIDALKYAYFKEHSATLPEEIKAYSQEITQLMKTGLSAEEAFNRILAEHF</sequence>
<protein>
    <submittedName>
        <fullName evidence="1">Uncharacterized protein</fullName>
    </submittedName>
</protein>
<keyword evidence="2" id="KW-1185">Reference proteome</keyword>
<dbReference type="Proteomes" id="UP000620266">
    <property type="component" value="Unassembled WGS sequence"/>
</dbReference>
<organism evidence="1 2">
    <name type="scientific">Oxalicibacterium flavum</name>
    <dbReference type="NCBI Taxonomy" id="179467"/>
    <lineage>
        <taxon>Bacteria</taxon>
        <taxon>Pseudomonadati</taxon>
        <taxon>Pseudomonadota</taxon>
        <taxon>Betaproteobacteria</taxon>
        <taxon>Burkholderiales</taxon>
        <taxon>Oxalobacteraceae</taxon>
        <taxon>Oxalicibacterium</taxon>
    </lineage>
</organism>
<name>A0A8J2UM75_9BURK</name>
<reference evidence="1" key="2">
    <citation type="submission" date="2020-09" db="EMBL/GenBank/DDBJ databases">
        <authorList>
            <person name="Sun Q."/>
            <person name="Sedlacek I."/>
        </authorList>
    </citation>
    <scope>NUCLEOTIDE SEQUENCE</scope>
    <source>
        <strain evidence="1">CCM 7086</strain>
    </source>
</reference>
<reference evidence="1" key="1">
    <citation type="journal article" date="2014" name="Int. J. Syst. Evol. Microbiol.">
        <title>Complete genome sequence of Corynebacterium casei LMG S-19264T (=DSM 44701T), isolated from a smear-ripened cheese.</title>
        <authorList>
            <consortium name="US DOE Joint Genome Institute (JGI-PGF)"/>
            <person name="Walter F."/>
            <person name="Albersmeier A."/>
            <person name="Kalinowski J."/>
            <person name="Ruckert C."/>
        </authorList>
    </citation>
    <scope>NUCLEOTIDE SEQUENCE</scope>
    <source>
        <strain evidence="1">CCM 7086</strain>
    </source>
</reference>
<proteinExistence type="predicted"/>
<evidence type="ECO:0000313" key="2">
    <source>
        <dbReference type="Proteomes" id="UP000620266"/>
    </source>
</evidence>
<comment type="caution">
    <text evidence="1">The sequence shown here is derived from an EMBL/GenBank/DDBJ whole genome shotgun (WGS) entry which is preliminary data.</text>
</comment>
<dbReference type="EMBL" id="BMCG01000002">
    <property type="protein sequence ID" value="GGC04133.1"/>
    <property type="molecule type" value="Genomic_DNA"/>
</dbReference>
<dbReference type="AlphaFoldDB" id="A0A8J2UM75"/>
<evidence type="ECO:0000313" key="1">
    <source>
        <dbReference type="EMBL" id="GGC04133.1"/>
    </source>
</evidence>
<gene>
    <name evidence="1" type="ORF">GCM10007205_11650</name>
</gene>
<accession>A0A8J2UM75</accession>